<dbReference type="EMBL" id="JABCRI010000009">
    <property type="protein sequence ID" value="KAF8401101.1"/>
    <property type="molecule type" value="Genomic_DNA"/>
</dbReference>
<comment type="subcellular location">
    <subcellularLocation>
        <location evidence="1">Nucleus</location>
    </subcellularLocation>
    <subcellularLocation>
        <location evidence="1">Cytoplasm</location>
    </subcellularLocation>
    <text evidence="1">Shuttles between the nucleus and the cytoplasm.</text>
</comment>
<dbReference type="OrthoDB" id="26399at2759"/>
<dbReference type="InterPro" id="IPR040017">
    <property type="entry name" value="XPOT"/>
</dbReference>
<dbReference type="GO" id="GO:0031267">
    <property type="term" value="F:small GTPase binding"/>
    <property type="evidence" value="ECO:0007669"/>
    <property type="project" value="InterPro"/>
</dbReference>
<accession>A0A835DFC6</accession>
<keyword evidence="1" id="KW-0963">Cytoplasm</keyword>
<protein>
    <recommendedName>
        <fullName evidence="1">Exportin-T</fullName>
    </recommendedName>
    <alternativeName>
        <fullName evidence="1">Exportin(tRNA)</fullName>
    </alternativeName>
    <alternativeName>
        <fullName evidence="1">tRNA exportin</fullName>
    </alternativeName>
</protein>
<keyword evidence="1" id="KW-0694">RNA-binding</keyword>
<dbReference type="PANTHER" id="PTHR15952">
    <property type="entry name" value="EXPORTIN-T/LOS1"/>
    <property type="match status" value="1"/>
</dbReference>
<keyword evidence="1" id="KW-0813">Transport</keyword>
<dbReference type="Gene3D" id="1.25.10.10">
    <property type="entry name" value="Leucine-rich Repeat Variant"/>
    <property type="match status" value="1"/>
</dbReference>
<organism evidence="2 3">
    <name type="scientific">Tetracentron sinense</name>
    <name type="common">Spur-leaf</name>
    <dbReference type="NCBI Taxonomy" id="13715"/>
    <lineage>
        <taxon>Eukaryota</taxon>
        <taxon>Viridiplantae</taxon>
        <taxon>Streptophyta</taxon>
        <taxon>Embryophyta</taxon>
        <taxon>Tracheophyta</taxon>
        <taxon>Spermatophyta</taxon>
        <taxon>Magnoliopsida</taxon>
        <taxon>Trochodendrales</taxon>
        <taxon>Trochodendraceae</taxon>
        <taxon>Tetracentron</taxon>
    </lineage>
</organism>
<reference evidence="2 3" key="1">
    <citation type="submission" date="2020-04" db="EMBL/GenBank/DDBJ databases">
        <title>Plant Genome Project.</title>
        <authorList>
            <person name="Zhang R.-G."/>
        </authorList>
    </citation>
    <scope>NUCLEOTIDE SEQUENCE [LARGE SCALE GENOMIC DNA]</scope>
    <source>
        <strain evidence="2">YNK0</strain>
        <tissue evidence="2">Leaf</tissue>
    </source>
</reference>
<comment type="similarity">
    <text evidence="1">Belongs to the exportin family.</text>
</comment>
<sequence length="125" mass="14189">MDDLETAILISFDECGTADPVLKSQALAYCQQLKETSSICSLCMERISYTEFVQVQFWCLQTIDEVLRLRYSSMNPNEKLNIRKSVEVLLLDAKVQNLEESYAKIANVEQVIMAVNALSKVLLHP</sequence>
<evidence type="ECO:0000313" key="3">
    <source>
        <dbReference type="Proteomes" id="UP000655225"/>
    </source>
</evidence>
<dbReference type="GO" id="GO:0005737">
    <property type="term" value="C:cytoplasm"/>
    <property type="evidence" value="ECO:0007669"/>
    <property type="project" value="UniProtKB-SubCell"/>
</dbReference>
<dbReference type="GO" id="GO:0071528">
    <property type="term" value="P:tRNA re-export from nucleus"/>
    <property type="evidence" value="ECO:0007669"/>
    <property type="project" value="UniProtKB-UniRule"/>
</dbReference>
<dbReference type="PANTHER" id="PTHR15952:SF11">
    <property type="entry name" value="EXPORTIN-T"/>
    <property type="match status" value="1"/>
</dbReference>
<dbReference type="GO" id="GO:0000049">
    <property type="term" value="F:tRNA binding"/>
    <property type="evidence" value="ECO:0007669"/>
    <property type="project" value="UniProtKB-UniRule"/>
</dbReference>
<gene>
    <name evidence="2" type="ORF">HHK36_014404</name>
</gene>
<dbReference type="GO" id="GO:0016363">
    <property type="term" value="C:nuclear matrix"/>
    <property type="evidence" value="ECO:0007669"/>
    <property type="project" value="TreeGrafter"/>
</dbReference>
<evidence type="ECO:0000313" key="2">
    <source>
        <dbReference type="EMBL" id="KAF8401101.1"/>
    </source>
</evidence>
<dbReference type="InterPro" id="IPR011989">
    <property type="entry name" value="ARM-like"/>
</dbReference>
<comment type="function">
    <text evidence="1">tRNA nucleus export receptor which facilitates tRNA translocation across the nuclear pore complex.</text>
</comment>
<dbReference type="Proteomes" id="UP000655225">
    <property type="component" value="Unassembled WGS sequence"/>
</dbReference>
<keyword evidence="1" id="KW-0539">Nucleus</keyword>
<dbReference type="GO" id="GO:0005643">
    <property type="term" value="C:nuclear pore"/>
    <property type="evidence" value="ECO:0007669"/>
    <property type="project" value="TreeGrafter"/>
</dbReference>
<keyword evidence="3" id="KW-1185">Reference proteome</keyword>
<dbReference type="AlphaFoldDB" id="A0A835DFC6"/>
<dbReference type="InterPro" id="IPR016024">
    <property type="entry name" value="ARM-type_fold"/>
</dbReference>
<keyword evidence="1" id="KW-0820">tRNA-binding</keyword>
<evidence type="ECO:0000256" key="1">
    <source>
        <dbReference type="RuleBase" id="RU366037"/>
    </source>
</evidence>
<name>A0A835DFC6_TETSI</name>
<comment type="caution">
    <text evidence="2">The sequence shown here is derived from an EMBL/GenBank/DDBJ whole genome shotgun (WGS) entry which is preliminary data.</text>
</comment>
<dbReference type="SUPFAM" id="SSF48371">
    <property type="entry name" value="ARM repeat"/>
    <property type="match status" value="1"/>
</dbReference>
<proteinExistence type="inferred from homology"/>